<comment type="caution">
    <text evidence="1">The sequence shown here is derived from an EMBL/GenBank/DDBJ whole genome shotgun (WGS) entry which is preliminary data.</text>
</comment>
<organism evidence="1">
    <name type="scientific">bioreactor metagenome</name>
    <dbReference type="NCBI Taxonomy" id="1076179"/>
    <lineage>
        <taxon>unclassified sequences</taxon>
        <taxon>metagenomes</taxon>
        <taxon>ecological metagenomes</taxon>
    </lineage>
</organism>
<dbReference type="EMBL" id="VSSQ01059393">
    <property type="protein sequence ID" value="MPN12960.1"/>
    <property type="molecule type" value="Genomic_DNA"/>
</dbReference>
<name>A0A645FG80_9ZZZZ</name>
<accession>A0A645FG80</accession>
<proteinExistence type="predicted"/>
<reference evidence="1" key="1">
    <citation type="submission" date="2019-08" db="EMBL/GenBank/DDBJ databases">
        <authorList>
            <person name="Kucharzyk K."/>
            <person name="Murdoch R.W."/>
            <person name="Higgins S."/>
            <person name="Loffler F."/>
        </authorList>
    </citation>
    <scope>NUCLEOTIDE SEQUENCE</scope>
</reference>
<gene>
    <name evidence="1" type="ORF">SDC9_160280</name>
</gene>
<sequence length="76" mass="8635">MITSAAVCHQVSVQNNLHPKSPMLMSNNHYEPKLTDKGLRLYHDEGRTRISLPFATTQVQGAISTKEREPIRKYAK</sequence>
<protein>
    <submittedName>
        <fullName evidence="1">Uncharacterized protein</fullName>
    </submittedName>
</protein>
<evidence type="ECO:0000313" key="1">
    <source>
        <dbReference type="EMBL" id="MPN12960.1"/>
    </source>
</evidence>
<dbReference type="AlphaFoldDB" id="A0A645FG80"/>